<accession>A0A426ZHI6</accession>
<dbReference type="PROSITE" id="PS51192">
    <property type="entry name" value="HELICASE_ATP_BIND_1"/>
    <property type="match status" value="1"/>
</dbReference>
<dbReference type="AlphaFoldDB" id="A0A426ZHI6"/>
<dbReference type="Proteomes" id="UP000287651">
    <property type="component" value="Unassembled WGS sequence"/>
</dbReference>
<dbReference type="PROSITE" id="PS00039">
    <property type="entry name" value="DEAD_ATP_HELICASE"/>
    <property type="match status" value="1"/>
</dbReference>
<dbReference type="InterPro" id="IPR011545">
    <property type="entry name" value="DEAD/DEAH_box_helicase_dom"/>
</dbReference>
<comment type="similarity">
    <text evidence="6">Belongs to the DEAD box helicase family.</text>
</comment>
<feature type="compositionally biased region" description="Acidic residues" evidence="8">
    <location>
        <begin position="454"/>
        <end position="469"/>
    </location>
</feature>
<comment type="domain">
    <text evidence="7">The Q motif is unique to and characteristic of the DEAD box family of RNA helicases and controls ATP binding and hydrolysis.</text>
</comment>
<dbReference type="Pfam" id="PF00271">
    <property type="entry name" value="Helicase_C"/>
    <property type="match status" value="1"/>
</dbReference>
<evidence type="ECO:0000259" key="10">
    <source>
        <dbReference type="PROSITE" id="PS51194"/>
    </source>
</evidence>
<feature type="compositionally biased region" description="Basic and acidic residues" evidence="8">
    <location>
        <begin position="491"/>
        <end position="500"/>
    </location>
</feature>
<evidence type="ECO:0000313" key="11">
    <source>
        <dbReference type="EMBL" id="RRT63453.1"/>
    </source>
</evidence>
<comment type="catalytic activity">
    <reaction evidence="7">
        <text>ATP + H2O = ADP + phosphate + H(+)</text>
        <dbReference type="Rhea" id="RHEA:13065"/>
        <dbReference type="ChEBI" id="CHEBI:15377"/>
        <dbReference type="ChEBI" id="CHEBI:15378"/>
        <dbReference type="ChEBI" id="CHEBI:30616"/>
        <dbReference type="ChEBI" id="CHEBI:43474"/>
        <dbReference type="ChEBI" id="CHEBI:456216"/>
        <dbReference type="EC" id="3.6.4.13"/>
    </reaction>
</comment>
<organism evidence="11 12">
    <name type="scientific">Ensete ventricosum</name>
    <name type="common">Abyssinian banana</name>
    <name type="synonym">Musa ensete</name>
    <dbReference type="NCBI Taxonomy" id="4639"/>
    <lineage>
        <taxon>Eukaryota</taxon>
        <taxon>Viridiplantae</taxon>
        <taxon>Streptophyta</taxon>
        <taxon>Embryophyta</taxon>
        <taxon>Tracheophyta</taxon>
        <taxon>Spermatophyta</taxon>
        <taxon>Magnoliopsida</taxon>
        <taxon>Liliopsida</taxon>
        <taxon>Zingiberales</taxon>
        <taxon>Musaceae</taxon>
        <taxon>Ensete</taxon>
    </lineage>
</organism>
<feature type="domain" description="Helicase ATP-binding" evidence="9">
    <location>
        <begin position="98"/>
        <end position="235"/>
    </location>
</feature>
<dbReference type="Pfam" id="PF00270">
    <property type="entry name" value="DEAD"/>
    <property type="match status" value="2"/>
</dbReference>
<dbReference type="SMART" id="SM00487">
    <property type="entry name" value="DEXDc"/>
    <property type="match status" value="1"/>
</dbReference>
<name>A0A426ZHI6_ENSVE</name>
<dbReference type="EMBL" id="AMZH03006589">
    <property type="protein sequence ID" value="RRT63453.1"/>
    <property type="molecule type" value="Genomic_DNA"/>
</dbReference>
<keyword evidence="2 6" id="KW-0378">Hydrolase</keyword>
<evidence type="ECO:0000256" key="8">
    <source>
        <dbReference type="SAM" id="MobiDB-lite"/>
    </source>
</evidence>
<proteinExistence type="inferred from homology"/>
<keyword evidence="5 7" id="KW-0694">RNA-binding</keyword>
<evidence type="ECO:0000256" key="3">
    <source>
        <dbReference type="ARBA" id="ARBA00022806"/>
    </source>
</evidence>
<dbReference type="Gene3D" id="3.40.50.300">
    <property type="entry name" value="P-loop containing nucleotide triphosphate hydrolases"/>
    <property type="match status" value="3"/>
</dbReference>
<keyword evidence="4 6" id="KW-0067">ATP-binding</keyword>
<comment type="caution">
    <text evidence="11">The sequence shown here is derived from an EMBL/GenBank/DDBJ whole genome shotgun (WGS) entry which is preliminary data.</text>
</comment>
<gene>
    <name evidence="11" type="ORF">B296_00017125</name>
</gene>
<dbReference type="PANTHER" id="PTHR24031">
    <property type="entry name" value="RNA HELICASE"/>
    <property type="match status" value="1"/>
</dbReference>
<feature type="domain" description="Helicase C-terminal" evidence="10">
    <location>
        <begin position="196"/>
        <end position="370"/>
    </location>
</feature>
<dbReference type="InterPro" id="IPR027417">
    <property type="entry name" value="P-loop_NTPase"/>
</dbReference>
<dbReference type="EC" id="3.6.4.13" evidence="7"/>
<keyword evidence="3 6" id="KW-0347">Helicase</keyword>
<dbReference type="SUPFAM" id="SSF52540">
    <property type="entry name" value="P-loop containing nucleoside triphosphate hydrolases"/>
    <property type="match status" value="2"/>
</dbReference>
<evidence type="ECO:0000256" key="5">
    <source>
        <dbReference type="ARBA" id="ARBA00022884"/>
    </source>
</evidence>
<evidence type="ECO:0000256" key="4">
    <source>
        <dbReference type="ARBA" id="ARBA00022840"/>
    </source>
</evidence>
<dbReference type="InterPro" id="IPR001650">
    <property type="entry name" value="Helicase_C-like"/>
</dbReference>
<dbReference type="GO" id="GO:0005524">
    <property type="term" value="F:ATP binding"/>
    <property type="evidence" value="ECO:0007669"/>
    <property type="project" value="UniProtKB-UniRule"/>
</dbReference>
<protein>
    <recommendedName>
        <fullName evidence="7">ATP-dependent RNA helicase</fullName>
        <ecNumber evidence="7">3.6.4.13</ecNumber>
    </recommendedName>
</protein>
<dbReference type="PROSITE" id="PS51194">
    <property type="entry name" value="HELICASE_CTER"/>
    <property type="match status" value="1"/>
</dbReference>
<evidence type="ECO:0000256" key="2">
    <source>
        <dbReference type="ARBA" id="ARBA00022801"/>
    </source>
</evidence>
<sequence>MRRSNPKCSGARKQRRLSEAQEIQLLDSWIEAGIPDPGTNPLAISAPPPDAPIGRTKDGGFSPYAGVRFFRQLPISQRTKDGLAPKYVEMSDIQRASLPHSLCGRDILGAAKTGSGKTLAFVIPVRKPALVIEKLYRARWGPEDGVGGIIISPTKELAGQLFEELKTVGKFLFSSWRQILVLDEADRILDAGFKTELDAIISQLPKRRQTLLFSATQTKSVKDLARLSLKDPEYISVHAESVTATPEQLTQLAIIVPLDQKLNLLWSFIKANLKSKILVFLSSCKQVCFQHVASRGLDFSAVDWVIQVDCPEDIPAYIHRVGRTARFRNAGKSLLFLMPSEKEMFTKLRAVEPKIPIKLSTRILKKKKLKINMHRPLGTRVKYDDDGNVIPPLAALADKETGDGSIDLGTVKERYEKLREAMKVRDKEDKLLHRQRLHDKRTKEKLKLKKWKEEAEEGDTGDDRSESDENEQRNPKRTKIYFDDDDNDEVDNAKAAKRSDAVALAEQEALALELLRSMHS</sequence>
<dbReference type="SMART" id="SM00490">
    <property type="entry name" value="HELICc"/>
    <property type="match status" value="1"/>
</dbReference>
<dbReference type="InterPro" id="IPR014001">
    <property type="entry name" value="Helicase_ATP-bd"/>
</dbReference>
<feature type="region of interest" description="Disordered" evidence="8">
    <location>
        <begin position="452"/>
        <end position="500"/>
    </location>
</feature>
<dbReference type="CDD" id="cd18787">
    <property type="entry name" value="SF2_C_DEAD"/>
    <property type="match status" value="1"/>
</dbReference>
<evidence type="ECO:0000313" key="12">
    <source>
        <dbReference type="Proteomes" id="UP000287651"/>
    </source>
</evidence>
<keyword evidence="1 6" id="KW-0547">Nucleotide-binding</keyword>
<dbReference type="GO" id="GO:0016787">
    <property type="term" value="F:hydrolase activity"/>
    <property type="evidence" value="ECO:0007669"/>
    <property type="project" value="UniProtKB-KW"/>
</dbReference>
<evidence type="ECO:0000256" key="6">
    <source>
        <dbReference type="RuleBase" id="RU000492"/>
    </source>
</evidence>
<reference evidence="11 12" key="1">
    <citation type="journal article" date="2014" name="Agronomy (Basel)">
        <title>A Draft Genome Sequence for Ensete ventricosum, the Drought-Tolerant Tree Against Hunger.</title>
        <authorList>
            <person name="Harrison J."/>
            <person name="Moore K.A."/>
            <person name="Paszkiewicz K."/>
            <person name="Jones T."/>
            <person name="Grant M."/>
            <person name="Ambacheew D."/>
            <person name="Muzemil S."/>
            <person name="Studholme D.J."/>
        </authorList>
    </citation>
    <scope>NUCLEOTIDE SEQUENCE [LARGE SCALE GENOMIC DNA]</scope>
</reference>
<dbReference type="GO" id="GO:0003723">
    <property type="term" value="F:RNA binding"/>
    <property type="evidence" value="ECO:0007669"/>
    <property type="project" value="UniProtKB-UniRule"/>
</dbReference>
<evidence type="ECO:0000259" key="9">
    <source>
        <dbReference type="PROSITE" id="PS51192"/>
    </source>
</evidence>
<dbReference type="InterPro" id="IPR000629">
    <property type="entry name" value="RNA-helicase_DEAD-box_CS"/>
</dbReference>
<comment type="function">
    <text evidence="7">RNA helicase.</text>
</comment>
<dbReference type="GO" id="GO:0003724">
    <property type="term" value="F:RNA helicase activity"/>
    <property type="evidence" value="ECO:0007669"/>
    <property type="project" value="UniProtKB-EC"/>
</dbReference>
<evidence type="ECO:0000256" key="7">
    <source>
        <dbReference type="RuleBase" id="RU365068"/>
    </source>
</evidence>
<evidence type="ECO:0000256" key="1">
    <source>
        <dbReference type="ARBA" id="ARBA00022741"/>
    </source>
</evidence>